<comment type="caution">
    <text evidence="1">The sequence shown here is derived from an EMBL/GenBank/DDBJ whole genome shotgun (WGS) entry which is preliminary data.</text>
</comment>
<organism evidence="1 2">
    <name type="scientific">Sulfobacillus benefaciens</name>
    <dbReference type="NCBI Taxonomy" id="453960"/>
    <lineage>
        <taxon>Bacteria</taxon>
        <taxon>Bacillati</taxon>
        <taxon>Bacillota</taxon>
        <taxon>Clostridia</taxon>
        <taxon>Eubacteriales</taxon>
        <taxon>Clostridiales Family XVII. Incertae Sedis</taxon>
        <taxon>Sulfobacillus</taxon>
    </lineage>
</organism>
<accession>A0A2T2X8H6</accession>
<name>A0A2T2X8H6_9FIRM</name>
<dbReference type="AlphaFoldDB" id="A0A2T2X8H6"/>
<sequence>MLTISSASRLVHNGPAMTMKWPAHTPQFFGYIKVDVSWSVGGRRDAGKAVFVVKRLKTKA</sequence>
<evidence type="ECO:0000313" key="1">
    <source>
        <dbReference type="EMBL" id="PSR30757.1"/>
    </source>
</evidence>
<dbReference type="EMBL" id="PXYT01000007">
    <property type="protein sequence ID" value="PSR30757.1"/>
    <property type="molecule type" value="Genomic_DNA"/>
</dbReference>
<dbReference type="Proteomes" id="UP000242699">
    <property type="component" value="Unassembled WGS sequence"/>
</dbReference>
<gene>
    <name evidence="1" type="ORF">C7B43_04615</name>
</gene>
<evidence type="ECO:0000313" key="2">
    <source>
        <dbReference type="Proteomes" id="UP000242699"/>
    </source>
</evidence>
<protein>
    <submittedName>
        <fullName evidence="1">Uncharacterized protein</fullName>
    </submittedName>
</protein>
<proteinExistence type="predicted"/>
<reference evidence="1 2" key="1">
    <citation type="journal article" date="2014" name="BMC Genomics">
        <title>Comparison of environmental and isolate Sulfobacillus genomes reveals diverse carbon, sulfur, nitrogen, and hydrogen metabolisms.</title>
        <authorList>
            <person name="Justice N.B."/>
            <person name="Norman A."/>
            <person name="Brown C.T."/>
            <person name="Singh A."/>
            <person name="Thomas B.C."/>
            <person name="Banfield J.F."/>
        </authorList>
    </citation>
    <scope>NUCLEOTIDE SEQUENCE [LARGE SCALE GENOMIC DNA]</scope>
    <source>
        <strain evidence="1">AMDSBA1</strain>
    </source>
</reference>